<dbReference type="GeneTree" id="ENSGT00940000155663"/>
<feature type="compositionally biased region" description="Low complexity" evidence="1">
    <location>
        <begin position="166"/>
        <end position="175"/>
    </location>
</feature>
<feature type="domain" description="Calponin-homology (CH)" evidence="2">
    <location>
        <begin position="69"/>
        <end position="189"/>
    </location>
</feature>
<feature type="region of interest" description="Disordered" evidence="1">
    <location>
        <begin position="166"/>
        <end position="227"/>
    </location>
</feature>
<dbReference type="PANTHER" id="PTHR12784:SF28">
    <property type="entry name" value="PROTEIN SICKIE"/>
    <property type="match status" value="1"/>
</dbReference>
<proteinExistence type="predicted"/>
<dbReference type="InterPro" id="IPR036872">
    <property type="entry name" value="CH_dom_sf"/>
</dbReference>
<dbReference type="PANTHER" id="PTHR12784">
    <property type="entry name" value="STEERIN"/>
    <property type="match status" value="1"/>
</dbReference>
<feature type="region of interest" description="Disordered" evidence="1">
    <location>
        <begin position="12"/>
        <end position="66"/>
    </location>
</feature>
<accession>A0A3B4ZTA8</accession>
<evidence type="ECO:0000259" key="2">
    <source>
        <dbReference type="PROSITE" id="PS50021"/>
    </source>
</evidence>
<dbReference type="PROSITE" id="PS50021">
    <property type="entry name" value="CH"/>
    <property type="match status" value="1"/>
</dbReference>
<evidence type="ECO:0000256" key="1">
    <source>
        <dbReference type="SAM" id="MobiDB-lite"/>
    </source>
</evidence>
<dbReference type="AlphaFoldDB" id="A0A3B4ZTA8"/>
<name>A0A3B4ZTA8_9TELE</name>
<dbReference type="Gene3D" id="1.10.418.10">
    <property type="entry name" value="Calponin-like domain"/>
    <property type="match status" value="1"/>
</dbReference>
<dbReference type="STRING" id="144197.ENSSPAP00000012133"/>
<sequence>MPAILVASKMKSGLPKPKPVHSALPIPQTPSRPSALALPPAPLKTHIPSLGQQAGPRPPRGNAAESEVVGNTQIYTDWANHYLAKSGHKRLIKDLQTDVTDGVLLAEIIQVVANEKIDDINGCPKSRSQMVKHLCNLLHLTCQIRNGNLKAILGLFFSLSRYKQQQQQAQRQNSQPALPPTAQSQSAHPPLSQQSSAPAQLGLPPHGTQALPAQKAAQAEMQSRSGPCNRRLLSSQLHRDPLSGRLSTLLWAYLSPLDYCRCT</sequence>
<protein>
    <recommendedName>
        <fullName evidence="2">Calponin-homology (CH) domain-containing protein</fullName>
    </recommendedName>
</protein>
<dbReference type="Pfam" id="PF00307">
    <property type="entry name" value="CH"/>
    <property type="match status" value="1"/>
</dbReference>
<dbReference type="InterPro" id="IPR001715">
    <property type="entry name" value="CH_dom"/>
</dbReference>
<organism evidence="3">
    <name type="scientific">Stegastes partitus</name>
    <name type="common">bicolor damselfish</name>
    <dbReference type="NCBI Taxonomy" id="144197"/>
    <lineage>
        <taxon>Eukaryota</taxon>
        <taxon>Metazoa</taxon>
        <taxon>Chordata</taxon>
        <taxon>Craniata</taxon>
        <taxon>Vertebrata</taxon>
        <taxon>Euteleostomi</taxon>
        <taxon>Actinopterygii</taxon>
        <taxon>Neopterygii</taxon>
        <taxon>Teleostei</taxon>
        <taxon>Neoteleostei</taxon>
        <taxon>Acanthomorphata</taxon>
        <taxon>Ovalentaria</taxon>
        <taxon>Pomacentridae</taxon>
        <taxon>Stegastes</taxon>
    </lineage>
</organism>
<evidence type="ECO:0000313" key="3">
    <source>
        <dbReference type="Ensembl" id="ENSSPAP00000012133.1"/>
    </source>
</evidence>
<reference evidence="3" key="1">
    <citation type="submission" date="2023-09" db="UniProtKB">
        <authorList>
            <consortium name="Ensembl"/>
        </authorList>
    </citation>
    <scope>IDENTIFICATION</scope>
</reference>
<dbReference type="SUPFAM" id="SSF47576">
    <property type="entry name" value="Calponin-homology domain, CH-domain"/>
    <property type="match status" value="1"/>
</dbReference>
<feature type="compositionally biased region" description="Polar residues" evidence="1">
    <location>
        <begin position="181"/>
        <end position="198"/>
    </location>
</feature>
<dbReference type="Ensembl" id="ENSSPAT00000012339.1">
    <property type="protein sequence ID" value="ENSSPAP00000012133.1"/>
    <property type="gene ID" value="ENSSPAG00000009201.1"/>
</dbReference>
<dbReference type="InterPro" id="IPR039041">
    <property type="entry name" value="Nav/unc-53"/>
</dbReference>
<dbReference type="GO" id="GO:0022008">
    <property type="term" value="P:neurogenesis"/>
    <property type="evidence" value="ECO:0007669"/>
    <property type="project" value="InterPro"/>
</dbReference>